<proteinExistence type="predicted"/>
<organism evidence="2 3">
    <name type="scientific">Protopolystoma xenopodis</name>
    <dbReference type="NCBI Taxonomy" id="117903"/>
    <lineage>
        <taxon>Eukaryota</taxon>
        <taxon>Metazoa</taxon>
        <taxon>Spiralia</taxon>
        <taxon>Lophotrochozoa</taxon>
        <taxon>Platyhelminthes</taxon>
        <taxon>Monogenea</taxon>
        <taxon>Polyopisthocotylea</taxon>
        <taxon>Polystomatidea</taxon>
        <taxon>Polystomatidae</taxon>
        <taxon>Protopolystoma</taxon>
    </lineage>
</organism>
<feature type="domain" description="Ig-like" evidence="1">
    <location>
        <begin position="1"/>
        <end position="96"/>
    </location>
</feature>
<gene>
    <name evidence="2" type="ORF">PXEA_LOCUS35864</name>
</gene>
<sequence>MLRLECPIHDSLGDHLEGTRSETGIEGIPGLEIMYQWRVNQLPDHFVSIDPLFKFSPDHRVLSVVRPVEVADSGTYECSGVTGFGRRSAKFDVQITAVDWLYWNIHADAVSEAIFFDAGEKVLNFRLSYDGCSVYIPLFRD</sequence>
<evidence type="ECO:0000313" key="2">
    <source>
        <dbReference type="EMBL" id="VEL42424.1"/>
    </source>
</evidence>
<name>A0A448XQK4_9PLAT</name>
<protein>
    <recommendedName>
        <fullName evidence="1">Ig-like domain-containing protein</fullName>
    </recommendedName>
</protein>
<dbReference type="OrthoDB" id="6084240at2759"/>
<dbReference type="EMBL" id="CAAALY010274349">
    <property type="protein sequence ID" value="VEL42424.1"/>
    <property type="molecule type" value="Genomic_DNA"/>
</dbReference>
<dbReference type="PROSITE" id="PS50835">
    <property type="entry name" value="IG_LIKE"/>
    <property type="match status" value="1"/>
</dbReference>
<accession>A0A448XQK4</accession>
<evidence type="ECO:0000313" key="3">
    <source>
        <dbReference type="Proteomes" id="UP000784294"/>
    </source>
</evidence>
<evidence type="ECO:0000259" key="1">
    <source>
        <dbReference type="PROSITE" id="PS50835"/>
    </source>
</evidence>
<dbReference type="AlphaFoldDB" id="A0A448XQK4"/>
<reference evidence="2" key="1">
    <citation type="submission" date="2018-11" db="EMBL/GenBank/DDBJ databases">
        <authorList>
            <consortium name="Pathogen Informatics"/>
        </authorList>
    </citation>
    <scope>NUCLEOTIDE SEQUENCE</scope>
</reference>
<dbReference type="Proteomes" id="UP000784294">
    <property type="component" value="Unassembled WGS sequence"/>
</dbReference>
<comment type="caution">
    <text evidence="2">The sequence shown here is derived from an EMBL/GenBank/DDBJ whole genome shotgun (WGS) entry which is preliminary data.</text>
</comment>
<dbReference type="InterPro" id="IPR007110">
    <property type="entry name" value="Ig-like_dom"/>
</dbReference>
<keyword evidence="3" id="KW-1185">Reference proteome</keyword>